<keyword evidence="3" id="KW-1185">Reference proteome</keyword>
<evidence type="ECO:0000313" key="3">
    <source>
        <dbReference type="Proteomes" id="UP000095287"/>
    </source>
</evidence>
<feature type="region of interest" description="Disordered" evidence="1">
    <location>
        <begin position="297"/>
        <end position="320"/>
    </location>
</feature>
<dbReference type="InterPro" id="IPR002562">
    <property type="entry name" value="3'-5'_exonuclease_dom"/>
</dbReference>
<evidence type="ECO:0000259" key="2">
    <source>
        <dbReference type="SMART" id="SM00474"/>
    </source>
</evidence>
<dbReference type="GO" id="GO:0008408">
    <property type="term" value="F:3'-5' exonuclease activity"/>
    <property type="evidence" value="ECO:0007669"/>
    <property type="project" value="InterPro"/>
</dbReference>
<dbReference type="GO" id="GO:1990923">
    <property type="term" value="C:PET complex"/>
    <property type="evidence" value="ECO:0007669"/>
    <property type="project" value="TreeGrafter"/>
</dbReference>
<evidence type="ECO:0000313" key="4">
    <source>
        <dbReference type="WBParaSite" id="L893_g27301.t1"/>
    </source>
</evidence>
<dbReference type="SMART" id="SM00474">
    <property type="entry name" value="35EXOc"/>
    <property type="match status" value="1"/>
</dbReference>
<feature type="domain" description="3'-5' exonuclease" evidence="2">
    <location>
        <begin position="332"/>
        <end position="527"/>
    </location>
</feature>
<accession>A0A1I7ZKD2</accession>
<reference evidence="4" key="1">
    <citation type="submission" date="2016-11" db="UniProtKB">
        <authorList>
            <consortium name="WormBaseParasite"/>
        </authorList>
    </citation>
    <scope>IDENTIFICATION</scope>
</reference>
<protein>
    <submittedName>
        <fullName evidence="4">3'-5' exonuclease domain-containing protein</fullName>
    </submittedName>
</protein>
<organism evidence="3 4">
    <name type="scientific">Steinernema glaseri</name>
    <dbReference type="NCBI Taxonomy" id="37863"/>
    <lineage>
        <taxon>Eukaryota</taxon>
        <taxon>Metazoa</taxon>
        <taxon>Ecdysozoa</taxon>
        <taxon>Nematoda</taxon>
        <taxon>Chromadorea</taxon>
        <taxon>Rhabditida</taxon>
        <taxon>Tylenchina</taxon>
        <taxon>Panagrolaimomorpha</taxon>
        <taxon>Strongyloidoidea</taxon>
        <taxon>Steinernematidae</taxon>
        <taxon>Steinernema</taxon>
    </lineage>
</organism>
<feature type="region of interest" description="Disordered" evidence="1">
    <location>
        <begin position="1"/>
        <end position="25"/>
    </location>
</feature>
<dbReference type="AlphaFoldDB" id="A0A1I7ZKD2"/>
<dbReference type="PANTHER" id="PTHR46628">
    <property type="entry name" value="PIRNA BIOGENESIS PROTEIN EXD1"/>
    <property type="match status" value="1"/>
</dbReference>
<dbReference type="GO" id="GO:0034587">
    <property type="term" value="P:piRNA processing"/>
    <property type="evidence" value="ECO:0007669"/>
    <property type="project" value="TreeGrafter"/>
</dbReference>
<dbReference type="InterPro" id="IPR012337">
    <property type="entry name" value="RNaseH-like_sf"/>
</dbReference>
<feature type="compositionally biased region" description="Low complexity" evidence="1">
    <location>
        <begin position="304"/>
        <end position="320"/>
    </location>
</feature>
<sequence>MHNFVKSIVANPPSRSHSERRASPMLKSPIGRGFVRVCAMDDAKNMALLFFMDHLIQKNGKRTIHDLSCQFGARGFTEEMREAVGTTQEGLTEFLANHPSLFTVEGDQVTLKGYGDMNGVNPLLDKTGGRGARDYAKEAVEFFEAKLTKFGPELQIKSLLGHRSQAAPEVRLVSGRHLKDFCEFLQSQTEHFVVEGDRVRLKNMPEPTEPTIELDDEGKPLAGVKAKQAAVEFLKDVVEQNEDQPIPLDAFYQRFCERFSHAVRQEVATNPKELLQFLKLNRNVFFIRSNKVSLVKNRPEDGSESTGSTTDSDPSDNNNSLFPLNKNSLSRILLVKALKPAQDAVSRIWDDINQLEEPFVGMDFKLVTLGGQGEEFLSLVVCATNNQIVVFDLAHSEVVLLESGLKDLLESERIIKVMHDTRRVSNLLAHRYAVNMRKVFDTQVAHAILQYEKFGKAINDQRSISFLNLQRVYYPQSIMMSDATPRKLSQSPSWGTRPICDDMLLSVVEECHCLVTALYRIMNAHIAPHMRGLFEEKCMESLLASPSRPPPQVPQVQSYGSYRSPRRVGPCSSPVPSQSPMLIESPRPKMCDSSTQTFSTGEITVHDIYYES</sequence>
<feature type="region of interest" description="Disordered" evidence="1">
    <location>
        <begin position="544"/>
        <end position="596"/>
    </location>
</feature>
<dbReference type="Proteomes" id="UP000095287">
    <property type="component" value="Unplaced"/>
</dbReference>
<dbReference type="InterPro" id="IPR036397">
    <property type="entry name" value="RNaseH_sf"/>
</dbReference>
<dbReference type="GO" id="GO:0003676">
    <property type="term" value="F:nucleic acid binding"/>
    <property type="evidence" value="ECO:0007669"/>
    <property type="project" value="InterPro"/>
</dbReference>
<dbReference type="PANTHER" id="PTHR46628:SF1">
    <property type="entry name" value="PIRNA BIOGENESIS PROTEIN EXD1"/>
    <property type="match status" value="1"/>
</dbReference>
<dbReference type="Pfam" id="PF01612">
    <property type="entry name" value="DNA_pol_A_exo1"/>
    <property type="match status" value="1"/>
</dbReference>
<dbReference type="Gene3D" id="3.30.420.10">
    <property type="entry name" value="Ribonuclease H-like superfamily/Ribonuclease H"/>
    <property type="match status" value="1"/>
</dbReference>
<proteinExistence type="predicted"/>
<dbReference type="CDD" id="cd06148">
    <property type="entry name" value="Egl_like_exo"/>
    <property type="match status" value="1"/>
</dbReference>
<name>A0A1I7ZKD2_9BILA</name>
<dbReference type="SUPFAM" id="SSF53098">
    <property type="entry name" value="Ribonuclease H-like"/>
    <property type="match status" value="1"/>
</dbReference>
<evidence type="ECO:0000256" key="1">
    <source>
        <dbReference type="SAM" id="MobiDB-lite"/>
    </source>
</evidence>
<dbReference type="WBParaSite" id="L893_g27301.t1">
    <property type="protein sequence ID" value="L893_g27301.t1"/>
    <property type="gene ID" value="L893_g27301"/>
</dbReference>
<dbReference type="InterPro" id="IPR052144">
    <property type="entry name" value="piRNA_biogenesis_EXD1"/>
</dbReference>
<dbReference type="InterPro" id="IPR056589">
    <property type="entry name" value="WH_Egal-1"/>
</dbReference>
<dbReference type="Pfam" id="PF23713">
    <property type="entry name" value="WHD_Egal"/>
    <property type="match status" value="3"/>
</dbReference>